<dbReference type="EMBL" id="NMUL01000024">
    <property type="protein sequence ID" value="OXM65045.1"/>
    <property type="molecule type" value="Genomic_DNA"/>
</dbReference>
<organism evidence="2 3">
    <name type="scientific">Amycolatopsis vastitatis</name>
    <dbReference type="NCBI Taxonomy" id="1905142"/>
    <lineage>
        <taxon>Bacteria</taxon>
        <taxon>Bacillati</taxon>
        <taxon>Actinomycetota</taxon>
        <taxon>Actinomycetes</taxon>
        <taxon>Pseudonocardiales</taxon>
        <taxon>Pseudonocardiaceae</taxon>
        <taxon>Amycolatopsis</taxon>
    </lineage>
</organism>
<accession>A0A229T1A2</accession>
<proteinExistence type="predicted"/>
<keyword evidence="1" id="KW-0472">Membrane</keyword>
<evidence type="ECO:0000256" key="1">
    <source>
        <dbReference type="SAM" id="Phobius"/>
    </source>
</evidence>
<feature type="transmembrane region" description="Helical" evidence="1">
    <location>
        <begin position="125"/>
        <end position="151"/>
    </location>
</feature>
<feature type="transmembrane region" description="Helical" evidence="1">
    <location>
        <begin position="157"/>
        <end position="178"/>
    </location>
</feature>
<dbReference type="RefSeq" id="WP_093949952.1">
    <property type="nucleotide sequence ID" value="NZ_NMUL01000024.1"/>
</dbReference>
<reference evidence="3" key="1">
    <citation type="submission" date="2017-07" db="EMBL/GenBank/DDBJ databases">
        <title>Comparative genome mining reveals phylogenetic distribution patterns of secondary metabolites in Amycolatopsis.</title>
        <authorList>
            <person name="Adamek M."/>
            <person name="Alanjary M."/>
            <person name="Sales-Ortells H."/>
            <person name="Goodfellow M."/>
            <person name="Bull A.T."/>
            <person name="Kalinowski J."/>
            <person name="Ziemert N."/>
        </authorList>
    </citation>
    <scope>NUCLEOTIDE SEQUENCE [LARGE SCALE GENOMIC DNA]</scope>
    <source>
        <strain evidence="3">H5</strain>
    </source>
</reference>
<protein>
    <recommendedName>
        <fullName evidence="4">DUF2537 domain-containing protein</fullName>
    </recommendedName>
</protein>
<dbReference type="OrthoDB" id="3573230at2"/>
<dbReference type="Pfam" id="PF10801">
    <property type="entry name" value="DUF2537"/>
    <property type="match status" value="1"/>
</dbReference>
<feature type="transmembrane region" description="Helical" evidence="1">
    <location>
        <begin position="185"/>
        <end position="205"/>
    </location>
</feature>
<comment type="caution">
    <text evidence="2">The sequence shown here is derived from an EMBL/GenBank/DDBJ whole genome shotgun (WGS) entry which is preliminary data.</text>
</comment>
<keyword evidence="1" id="KW-1133">Transmembrane helix</keyword>
<keyword evidence="3" id="KW-1185">Reference proteome</keyword>
<dbReference type="Proteomes" id="UP000215199">
    <property type="component" value="Unassembled WGS sequence"/>
</dbReference>
<sequence>MELRIRGERAVLAGPGGEHAREVDPHKLAIGADLAQALHEWARVASAVSTDPADSGGEAAAVVSQRGRQLAGRLASVMGTAVRFVDPVTGADTVVEPPPRAAKAAHRFVRSVLGPPGPPGEPTPWLTGLTVSAFIAAVVVVAMLALATSLARETAGWLALVGAVIVTAGIGPSLWLIRRTPILRWAAYGAAAGVVIAWIGVLVIAF</sequence>
<dbReference type="AlphaFoldDB" id="A0A229T1A2"/>
<evidence type="ECO:0008006" key="4">
    <source>
        <dbReference type="Google" id="ProtNLM"/>
    </source>
</evidence>
<evidence type="ECO:0000313" key="2">
    <source>
        <dbReference type="EMBL" id="OXM65045.1"/>
    </source>
</evidence>
<gene>
    <name evidence="2" type="ORF">CF165_24735</name>
</gene>
<evidence type="ECO:0000313" key="3">
    <source>
        <dbReference type="Proteomes" id="UP000215199"/>
    </source>
</evidence>
<name>A0A229T1A2_9PSEU</name>
<keyword evidence="1" id="KW-0812">Transmembrane</keyword>
<dbReference type="InterPro" id="IPR024244">
    <property type="entry name" value="DUF2537"/>
</dbReference>